<keyword evidence="2" id="KW-0378">Hydrolase</keyword>
<dbReference type="Proteomes" id="UP000183015">
    <property type="component" value="Unassembled WGS sequence"/>
</dbReference>
<dbReference type="InterPro" id="IPR029058">
    <property type="entry name" value="AB_hydrolase_fold"/>
</dbReference>
<gene>
    <name evidence="2" type="ORF">SAMN05414137_109218</name>
</gene>
<dbReference type="OrthoDB" id="8871309at2"/>
<evidence type="ECO:0000313" key="3">
    <source>
        <dbReference type="Proteomes" id="UP000183015"/>
    </source>
</evidence>
<dbReference type="AlphaFoldDB" id="A0A1H7QU23"/>
<evidence type="ECO:0000256" key="1">
    <source>
        <dbReference type="SAM" id="SignalP"/>
    </source>
</evidence>
<proteinExistence type="predicted"/>
<dbReference type="EMBL" id="FOAZ01000009">
    <property type="protein sequence ID" value="SEL51510.1"/>
    <property type="molecule type" value="Genomic_DNA"/>
</dbReference>
<evidence type="ECO:0000313" key="2">
    <source>
        <dbReference type="EMBL" id="SEL51510.1"/>
    </source>
</evidence>
<dbReference type="Gene3D" id="3.40.50.1820">
    <property type="entry name" value="alpha/beta hydrolase"/>
    <property type="match status" value="1"/>
</dbReference>
<dbReference type="SUPFAM" id="SSF53474">
    <property type="entry name" value="alpha/beta-Hydrolases"/>
    <property type="match status" value="1"/>
</dbReference>
<dbReference type="InterPro" id="IPR002918">
    <property type="entry name" value="Lipase_EstA/Esterase_EstB"/>
</dbReference>
<dbReference type="GO" id="GO:0016298">
    <property type="term" value="F:lipase activity"/>
    <property type="evidence" value="ECO:0007669"/>
    <property type="project" value="TreeGrafter"/>
</dbReference>
<dbReference type="PANTHER" id="PTHR32015">
    <property type="entry name" value="FASTING INDUCED LIPASE"/>
    <property type="match status" value="1"/>
</dbReference>
<dbReference type="eggNOG" id="COG1075">
    <property type="taxonomic scope" value="Bacteria"/>
</dbReference>
<dbReference type="RefSeq" id="WP_042445531.1">
    <property type="nucleotide sequence ID" value="NZ_BBPN01000009.1"/>
</dbReference>
<dbReference type="GO" id="GO:0016042">
    <property type="term" value="P:lipid catabolic process"/>
    <property type="evidence" value="ECO:0007669"/>
    <property type="project" value="InterPro"/>
</dbReference>
<keyword evidence="1" id="KW-0732">Signal</keyword>
<reference evidence="3" key="1">
    <citation type="submission" date="2016-10" db="EMBL/GenBank/DDBJ databases">
        <authorList>
            <person name="Varghese N."/>
        </authorList>
    </citation>
    <scope>NUCLEOTIDE SEQUENCE [LARGE SCALE GENOMIC DNA]</scope>
    <source>
        <strain evidence="3">DSM 45096 / BCRC 16803 / CGMCC 4.1857 / CIP 109030 / JCM 12277 / KCTC 19219 / NBRC 100920 / 33214</strain>
    </source>
</reference>
<dbReference type="STRING" id="235985.SAMN05414137_109218"/>
<keyword evidence="3" id="KW-1185">Reference proteome</keyword>
<feature type="chain" id="PRO_5038639432" evidence="1">
    <location>
        <begin position="40"/>
        <end position="319"/>
    </location>
</feature>
<accession>A0A1H7QU23</accession>
<protein>
    <submittedName>
        <fullName evidence="2">Triacylglycerol esterase/lipase EstA, alpha/beta hydrolase fold</fullName>
    </submittedName>
</protein>
<dbReference type="PROSITE" id="PS51318">
    <property type="entry name" value="TAT"/>
    <property type="match status" value="1"/>
</dbReference>
<organism evidence="2 3">
    <name type="scientific">Streptacidiphilus jiangxiensis</name>
    <dbReference type="NCBI Taxonomy" id="235985"/>
    <lineage>
        <taxon>Bacteria</taxon>
        <taxon>Bacillati</taxon>
        <taxon>Actinomycetota</taxon>
        <taxon>Actinomycetes</taxon>
        <taxon>Kitasatosporales</taxon>
        <taxon>Streptomycetaceae</taxon>
        <taxon>Streptacidiphilus</taxon>
    </lineage>
</organism>
<sequence>MRVLPHRPARPRRRLAAAAASLTAAVALFLGAGAAPAQAGGLPLPVAYSPTNGVIPALADPASSPPGANDWSCRPSSAHPYPVVLVHGTFGDMRDNWDSMAPLLYDNGYCVFALNYGGPSGNVIQGIDDIPTGAAQLSAFVDQVLAATGAAKVDIVGHSQGGMMPRYYIGFLGGAAKVHTLVGLAPSSHGTTLDGLVTLAQNTGTQGLVNSLVSAACTACVQQESGSGFVSRLDSLPDTVAGVNYTVIETEYDAVVTPYQSSFLSGSGVHDIDLQQQCALDFTGHVGIAFDPNALGDVLNALDPAHPVWVPCVWYSPGL</sequence>
<dbReference type="PANTHER" id="PTHR32015:SF1">
    <property type="entry name" value="LIPASE"/>
    <property type="match status" value="1"/>
</dbReference>
<dbReference type="Pfam" id="PF01674">
    <property type="entry name" value="Lipase_2"/>
    <property type="match status" value="1"/>
</dbReference>
<name>A0A1H7QU23_STRJI</name>
<feature type="signal peptide" evidence="1">
    <location>
        <begin position="1"/>
        <end position="39"/>
    </location>
</feature>
<dbReference type="InterPro" id="IPR006311">
    <property type="entry name" value="TAT_signal"/>
</dbReference>